<sequence>MEQARNYRKVTFPHIRSWISHGWRMFRQTQNASIAYAGIFAVIGAILLIGAVKLDIAPMAFPLAGGFMLVGPAFLAGFFHVAALRTQQKPVRFIDFFRGFRHGPAGLWVISVICAFLFLVWLTDAAIVYSLYFGTAPLLGSLELISGIGEGSKLLSFVLFCSLTGSVLAFMIFAISAFSVPLIVSRHIGLTNSVGTSVRAVFGNFGVMITWGIILSVSIAGTILLFMPLFVMVFPVLAYASERAFRDVCV</sequence>
<protein>
    <recommendedName>
        <fullName evidence="4">DUF2189 domain-containing protein</fullName>
    </recommendedName>
</protein>
<accession>S6ADX1</accession>
<dbReference type="RefSeq" id="WP_009207179.1">
    <property type="nucleotide sequence ID" value="NC_022357.1"/>
</dbReference>
<gene>
    <name evidence="2" type="ORF">SCD_n00027</name>
</gene>
<feature type="transmembrane region" description="Helical" evidence="1">
    <location>
        <begin position="34"/>
        <end position="54"/>
    </location>
</feature>
<dbReference type="AlphaFoldDB" id="S6ADX1"/>
<keyword evidence="1" id="KW-1133">Transmembrane helix</keyword>
<name>S6ADX1_SULDS</name>
<keyword evidence="3" id="KW-1185">Reference proteome</keyword>
<feature type="transmembrane region" description="Helical" evidence="1">
    <location>
        <begin position="157"/>
        <end position="184"/>
    </location>
</feature>
<keyword evidence="1" id="KW-0812">Transmembrane</keyword>
<reference evidence="2 3" key="1">
    <citation type="journal article" date="2012" name="Appl. Environ. Microbiol.">
        <title>Draft genome sequence of a psychrotolerant sulfur-oxidizing bacterium, Sulfuricella denitrificans skB26, and proteomic insights into cold adaptation.</title>
        <authorList>
            <person name="Watanabe T."/>
            <person name="Kojima H."/>
            <person name="Fukui M."/>
        </authorList>
    </citation>
    <scope>NUCLEOTIDE SEQUENCE [LARGE SCALE GENOMIC DNA]</scope>
    <source>
        <strain evidence="3">skB26</strain>
    </source>
</reference>
<feature type="transmembrane region" description="Helical" evidence="1">
    <location>
        <begin position="105"/>
        <end position="121"/>
    </location>
</feature>
<evidence type="ECO:0000313" key="2">
    <source>
        <dbReference type="EMBL" id="BAN33876.1"/>
    </source>
</evidence>
<evidence type="ECO:0000256" key="1">
    <source>
        <dbReference type="SAM" id="Phobius"/>
    </source>
</evidence>
<dbReference type="KEGG" id="sdr:SCD_n00027"/>
<dbReference type="Proteomes" id="UP000015559">
    <property type="component" value="Chromosome"/>
</dbReference>
<dbReference type="OrthoDB" id="8566566at2"/>
<proteinExistence type="predicted"/>
<feature type="transmembrane region" description="Helical" evidence="1">
    <location>
        <begin position="204"/>
        <end position="237"/>
    </location>
</feature>
<dbReference type="Pfam" id="PF09955">
    <property type="entry name" value="DUF2189"/>
    <property type="match status" value="1"/>
</dbReference>
<keyword evidence="1" id="KW-0472">Membrane</keyword>
<dbReference type="InterPro" id="IPR018692">
    <property type="entry name" value="DUF2189"/>
</dbReference>
<organism evidence="2 3">
    <name type="scientific">Sulfuricella denitrificans (strain DSM 22764 / NBRC 105220 / skB26)</name>
    <dbReference type="NCBI Taxonomy" id="1163617"/>
    <lineage>
        <taxon>Bacteria</taxon>
        <taxon>Pseudomonadati</taxon>
        <taxon>Pseudomonadota</taxon>
        <taxon>Betaproteobacteria</taxon>
        <taxon>Nitrosomonadales</taxon>
        <taxon>Sulfuricellaceae</taxon>
        <taxon>Sulfuricella</taxon>
    </lineage>
</organism>
<dbReference type="eggNOG" id="COG5473">
    <property type="taxonomic scope" value="Bacteria"/>
</dbReference>
<evidence type="ECO:0000313" key="3">
    <source>
        <dbReference type="Proteomes" id="UP000015559"/>
    </source>
</evidence>
<evidence type="ECO:0008006" key="4">
    <source>
        <dbReference type="Google" id="ProtNLM"/>
    </source>
</evidence>
<dbReference type="STRING" id="1163617.SCD_n00027"/>
<feature type="transmembrane region" description="Helical" evidence="1">
    <location>
        <begin position="60"/>
        <end position="84"/>
    </location>
</feature>
<dbReference type="HOGENOM" id="CLU_067791_0_0_4"/>
<dbReference type="EMBL" id="AP013066">
    <property type="protein sequence ID" value="BAN33876.1"/>
    <property type="molecule type" value="Genomic_DNA"/>
</dbReference>